<evidence type="ECO:0000313" key="1">
    <source>
        <dbReference type="EMBL" id="WGE09793.1"/>
    </source>
</evidence>
<dbReference type="Pfam" id="PF08238">
    <property type="entry name" value="Sel1"/>
    <property type="match status" value="2"/>
</dbReference>
<protein>
    <recommendedName>
        <fullName evidence="3">Sel1 repeat family protein</fullName>
    </recommendedName>
</protein>
<dbReference type="SMART" id="SM00671">
    <property type="entry name" value="SEL1"/>
    <property type="match status" value="2"/>
</dbReference>
<proteinExistence type="predicted"/>
<evidence type="ECO:0008006" key="3">
    <source>
        <dbReference type="Google" id="ProtNLM"/>
    </source>
</evidence>
<organism evidence="1 2">
    <name type="scientific">Glaesserella parasuis</name>
    <name type="common">Haemophilus parasuis</name>
    <dbReference type="NCBI Taxonomy" id="738"/>
    <lineage>
        <taxon>Bacteria</taxon>
        <taxon>Pseudomonadati</taxon>
        <taxon>Pseudomonadota</taxon>
        <taxon>Gammaproteobacteria</taxon>
        <taxon>Pasteurellales</taxon>
        <taxon>Pasteurellaceae</taxon>
        <taxon>Glaesserella</taxon>
    </lineage>
</organism>
<dbReference type="InterPro" id="IPR011990">
    <property type="entry name" value="TPR-like_helical_dom_sf"/>
</dbReference>
<dbReference type="SUPFAM" id="SSF81901">
    <property type="entry name" value="HCP-like"/>
    <property type="match status" value="1"/>
</dbReference>
<dbReference type="Gene3D" id="1.25.40.10">
    <property type="entry name" value="Tetratricopeptide repeat domain"/>
    <property type="match status" value="1"/>
</dbReference>
<dbReference type="RefSeq" id="WP_261490921.1">
    <property type="nucleotide sequence ID" value="NZ_CP121769.1"/>
</dbReference>
<dbReference type="AlphaFoldDB" id="A0AAJ6D9J1"/>
<name>A0AAJ6D9J1_GLAPU</name>
<dbReference type="Proteomes" id="UP001222296">
    <property type="component" value="Chromosome"/>
</dbReference>
<evidence type="ECO:0000313" key="2">
    <source>
        <dbReference type="Proteomes" id="UP001222296"/>
    </source>
</evidence>
<gene>
    <name evidence="1" type="ORF">QBL01_11345</name>
</gene>
<dbReference type="InterPro" id="IPR006597">
    <property type="entry name" value="Sel1-like"/>
</dbReference>
<accession>A0AAJ6D9J1</accession>
<dbReference type="EMBL" id="CP121769">
    <property type="protein sequence ID" value="WGE09793.1"/>
    <property type="molecule type" value="Genomic_DNA"/>
</dbReference>
<reference evidence="1" key="1">
    <citation type="submission" date="2023-04" db="EMBL/GenBank/DDBJ databases">
        <title>Molecular characterization of the Integrative and Conjugative elements harboring multidrug-resistance gene from Glaesserella (Haemophilus) parasuis.</title>
        <authorList>
            <person name="Che Y."/>
            <person name="Zhou L."/>
        </authorList>
    </citation>
    <scope>NUCLEOTIDE SEQUENCE</scope>
    <source>
        <strain evidence="1">Z44</strain>
    </source>
</reference>
<sequence>MSFITQLGKVLLGSHIKPNTGDQHTDKVSHQVYEQGVILLSQGNYQEALNHFKKAASFGHISAKYNLALMLFNGLGDYPDFELARKLFQEAKNAGHTRCDEFLSFMQEVDEIMAMNNPHQSTKRDIFIENTKQAYLNISLYPETQAGRFIYLISRDILRQLRNNHQLVKDFISNELAAMHFGNDISIQYLKDIGEYQENILWADSMRLERNDNLITEFLDNDIWLSILRFSENNLDRQNLVYSRCCIINEIIKKYPNWDFK</sequence>